<name>Q3JMU7_BURP1</name>
<dbReference type="EMBL" id="CP000124">
    <property type="protein sequence ID" value="ABA49046.1"/>
    <property type="molecule type" value="Genomic_DNA"/>
</dbReference>
<dbReference type="EnsemblBacteria" id="ABA49046">
    <property type="protein sequence ID" value="ABA49046"/>
    <property type="gene ID" value="BURPS1710b_3743"/>
</dbReference>
<feature type="compositionally biased region" description="Basic and acidic residues" evidence="1">
    <location>
        <begin position="685"/>
        <end position="697"/>
    </location>
</feature>
<feature type="compositionally biased region" description="Basic residues" evidence="1">
    <location>
        <begin position="715"/>
        <end position="725"/>
    </location>
</feature>
<feature type="region of interest" description="Disordered" evidence="1">
    <location>
        <begin position="629"/>
        <end position="662"/>
    </location>
</feature>
<protein>
    <submittedName>
        <fullName evidence="2">Uncharacterized protein</fullName>
    </submittedName>
</protein>
<sequence length="782" mass="89793">MLPSRVLGAGAIGRAEGRRAEGGPGRVARLHEFLFEVERLARGGHRHQHADARARILEPEPEASLAHVEHREDAGDEQQAAKIHQILARRARQLEHRRLHLLERIELQINRRAVQETVRQRVDRVLHEAHRILRLLDGRLARAFARDLPNLPHRTLEHPQQQGGGLLLLVLRHRAVDERRDRLEAADRIAVRATADAAVRAGEQGQDALRAVLEPVAQRGIARAERMPREAARRLDAHGRIFERRAQPHPFADAVAAVSRNPQIAERVVRARAHAREEHALAAHVDGQHVVVEFARLAVLAAHLVLNRRPDVVQFDGLRRLRAGAEPLVEEFLDRAVRRDAARVGLAVRVGDVLDVDRTEIGELDGLAVGARRRERHRIADRALERERRGARARHRIRGHFHQRAAVLETRLIDRHALVRERLVDLDARRNPLARLAIDDDDVAREELRHAGRVIVDDEFLELDRERQILDQRARRLIEDRRRYILALRHPRVAAKRRIRRGQPVLGSDLADRRARVDGALAEHPHLEFDRQVAVEQTAHADHDDREVRGDVAELRHRAALRGDERRAARFAHDMPIARLRDERGDGLRRARAIARDRELRLVMKRAQAAFADLVLPALRVGEHLRRVADHAQRDRHDEEDQDQHEPPRAVDRIEAQRAEDVGPERAELIDVVRVRIVLRENRADDARDRQDDEQRDRKSHRAQQLDRAPDRGRSRSRLQPRRGNAHSNSNSQQKRARRPYFDGAPPFSCSSGRRMGGRLVHSAREPETRVNAGRRCNRRRP</sequence>
<gene>
    <name evidence="2" type="ordered locus">BURPS1710b_3743</name>
</gene>
<evidence type="ECO:0000313" key="3">
    <source>
        <dbReference type="Proteomes" id="UP000002700"/>
    </source>
</evidence>
<feature type="compositionally biased region" description="Basic and acidic residues" evidence="1">
    <location>
        <begin position="704"/>
        <end position="714"/>
    </location>
</feature>
<dbReference type="Proteomes" id="UP000002700">
    <property type="component" value="Chromosome I"/>
</dbReference>
<organism evidence="2 3">
    <name type="scientific">Burkholderia pseudomallei (strain 1710b)</name>
    <dbReference type="NCBI Taxonomy" id="320372"/>
    <lineage>
        <taxon>Bacteria</taxon>
        <taxon>Pseudomonadati</taxon>
        <taxon>Pseudomonadota</taxon>
        <taxon>Betaproteobacteria</taxon>
        <taxon>Burkholderiales</taxon>
        <taxon>Burkholderiaceae</taxon>
        <taxon>Burkholderia</taxon>
        <taxon>pseudomallei group</taxon>
    </lineage>
</organism>
<reference evidence="2 3" key="1">
    <citation type="submission" date="2005-09" db="EMBL/GenBank/DDBJ databases">
        <authorList>
            <person name="Woods D.E."/>
            <person name="Nierman W.C."/>
        </authorList>
    </citation>
    <scope>NUCLEOTIDE SEQUENCE [LARGE SCALE GENOMIC DNA]</scope>
    <source>
        <strain evidence="2 3">1710b</strain>
    </source>
</reference>
<feature type="region of interest" description="Disordered" evidence="1">
    <location>
        <begin position="685"/>
        <end position="782"/>
    </location>
</feature>
<proteinExistence type="predicted"/>
<dbReference type="HOGENOM" id="CLU_358142_0_0_4"/>
<dbReference type="KEGG" id="bpm:BURPS1710b_3743"/>
<evidence type="ECO:0000313" key="2">
    <source>
        <dbReference type="EMBL" id="ABA49046.1"/>
    </source>
</evidence>
<dbReference type="AlphaFoldDB" id="Q3JMU7"/>
<accession>Q3JMU7</accession>
<evidence type="ECO:0000256" key="1">
    <source>
        <dbReference type="SAM" id="MobiDB-lite"/>
    </source>
</evidence>